<dbReference type="EMBL" id="JANPWB010000012">
    <property type="protein sequence ID" value="KAJ1118063.1"/>
    <property type="molecule type" value="Genomic_DNA"/>
</dbReference>
<reference evidence="2" key="1">
    <citation type="journal article" date="2022" name="bioRxiv">
        <title>Sequencing and chromosome-scale assembly of the giantPleurodeles waltlgenome.</title>
        <authorList>
            <person name="Brown T."/>
            <person name="Elewa A."/>
            <person name="Iarovenko S."/>
            <person name="Subramanian E."/>
            <person name="Araus A.J."/>
            <person name="Petzold A."/>
            <person name="Susuki M."/>
            <person name="Suzuki K.-i.T."/>
            <person name="Hayashi T."/>
            <person name="Toyoda A."/>
            <person name="Oliveira C."/>
            <person name="Osipova E."/>
            <person name="Leigh N.D."/>
            <person name="Simon A."/>
            <person name="Yun M.H."/>
        </authorList>
    </citation>
    <scope>NUCLEOTIDE SEQUENCE</scope>
    <source>
        <strain evidence="2">20211129_DDA</strain>
        <tissue evidence="2">Liver</tissue>
    </source>
</reference>
<evidence type="ECO:0000313" key="2">
    <source>
        <dbReference type="EMBL" id="KAJ1118063.1"/>
    </source>
</evidence>
<proteinExistence type="predicted"/>
<gene>
    <name evidence="2" type="ORF">NDU88_006258</name>
</gene>
<sequence length="83" mass="9073">MAAAKTKRERSVKDMLAGARLPTGGMAEDPPATRPPEGRLEGDSDGSSPVTKGFLTSLFDSLRSDIQDLRQDISQEMKHVTEW</sequence>
<comment type="caution">
    <text evidence="2">The sequence shown here is derived from an EMBL/GenBank/DDBJ whole genome shotgun (WGS) entry which is preliminary data.</text>
</comment>
<feature type="compositionally biased region" description="Basic residues" evidence="1">
    <location>
        <begin position="1"/>
        <end position="10"/>
    </location>
</feature>
<feature type="region of interest" description="Disordered" evidence="1">
    <location>
        <begin position="1"/>
        <end position="52"/>
    </location>
</feature>
<accession>A0AAV7NXL0</accession>
<keyword evidence="3" id="KW-1185">Reference proteome</keyword>
<organism evidence="2 3">
    <name type="scientific">Pleurodeles waltl</name>
    <name type="common">Iberian ribbed newt</name>
    <dbReference type="NCBI Taxonomy" id="8319"/>
    <lineage>
        <taxon>Eukaryota</taxon>
        <taxon>Metazoa</taxon>
        <taxon>Chordata</taxon>
        <taxon>Craniata</taxon>
        <taxon>Vertebrata</taxon>
        <taxon>Euteleostomi</taxon>
        <taxon>Amphibia</taxon>
        <taxon>Batrachia</taxon>
        <taxon>Caudata</taxon>
        <taxon>Salamandroidea</taxon>
        <taxon>Salamandridae</taxon>
        <taxon>Pleurodelinae</taxon>
        <taxon>Pleurodeles</taxon>
    </lineage>
</organism>
<dbReference type="Proteomes" id="UP001066276">
    <property type="component" value="Chromosome 8"/>
</dbReference>
<evidence type="ECO:0000256" key="1">
    <source>
        <dbReference type="SAM" id="MobiDB-lite"/>
    </source>
</evidence>
<evidence type="ECO:0000313" key="3">
    <source>
        <dbReference type="Proteomes" id="UP001066276"/>
    </source>
</evidence>
<name>A0AAV7NXL0_PLEWA</name>
<protein>
    <submittedName>
        <fullName evidence="2">Uncharacterized protein</fullName>
    </submittedName>
</protein>
<dbReference type="AlphaFoldDB" id="A0AAV7NXL0"/>